<keyword evidence="3" id="KW-1185">Reference proteome</keyword>
<name>A0AA90TSQ6_9BACI</name>
<reference evidence="2" key="1">
    <citation type="submission" date="2023-08" db="EMBL/GenBank/DDBJ databases">
        <title>Nitrogen cycling bacteria in agricultural field soils.</title>
        <authorList>
            <person name="Jang J."/>
        </authorList>
    </citation>
    <scope>NUCLEOTIDE SEQUENCE</scope>
    <source>
        <strain evidence="2">PS3-36</strain>
    </source>
</reference>
<feature type="coiled-coil region" evidence="1">
    <location>
        <begin position="28"/>
        <end position="83"/>
    </location>
</feature>
<protein>
    <submittedName>
        <fullName evidence="2">Uncharacterized protein</fullName>
    </submittedName>
</protein>
<gene>
    <name evidence="2" type="ORF">RCG21_17330</name>
</gene>
<evidence type="ECO:0000256" key="1">
    <source>
        <dbReference type="SAM" id="Coils"/>
    </source>
</evidence>
<dbReference type="RefSeq" id="WP_308913480.1">
    <property type="nucleotide sequence ID" value="NZ_JAVGVR010000001.1"/>
</dbReference>
<evidence type="ECO:0000313" key="3">
    <source>
        <dbReference type="Proteomes" id="UP001178888"/>
    </source>
</evidence>
<dbReference type="Proteomes" id="UP001178888">
    <property type="component" value="Unassembled WGS sequence"/>
</dbReference>
<comment type="caution">
    <text evidence="2">The sequence shown here is derived from an EMBL/GenBank/DDBJ whole genome shotgun (WGS) entry which is preliminary data.</text>
</comment>
<evidence type="ECO:0000313" key="2">
    <source>
        <dbReference type="EMBL" id="MDQ6598095.1"/>
    </source>
</evidence>
<sequence length="88" mass="10415">MNQELSSNLDKYWNEAVNSYKGKLRNYLEILNNKQSDCEDELHQLVTNTSIKFSERKHRTLELMEQQEKVNQLIDELETILLDKGDTV</sequence>
<dbReference type="AlphaFoldDB" id="A0AA90TSQ6"/>
<accession>A0AA90TSQ6</accession>
<dbReference type="EMBL" id="JAVGVR010000001">
    <property type="protein sequence ID" value="MDQ6598095.1"/>
    <property type="molecule type" value="Genomic_DNA"/>
</dbReference>
<proteinExistence type="predicted"/>
<organism evidence="2 3">
    <name type="scientific">Bacillus salipaludis</name>
    <dbReference type="NCBI Taxonomy" id="2547811"/>
    <lineage>
        <taxon>Bacteria</taxon>
        <taxon>Bacillati</taxon>
        <taxon>Bacillota</taxon>
        <taxon>Bacilli</taxon>
        <taxon>Bacillales</taxon>
        <taxon>Bacillaceae</taxon>
        <taxon>Bacillus</taxon>
    </lineage>
</organism>
<keyword evidence="1" id="KW-0175">Coiled coil</keyword>